<dbReference type="PROSITE" id="PS51257">
    <property type="entry name" value="PROKAR_LIPOPROTEIN"/>
    <property type="match status" value="1"/>
</dbReference>
<dbReference type="eggNOG" id="COG3391">
    <property type="taxonomic scope" value="Bacteria"/>
</dbReference>
<organism evidence="1 2">
    <name type="scientific">Mucinivorans hirudinis</name>
    <dbReference type="NCBI Taxonomy" id="1433126"/>
    <lineage>
        <taxon>Bacteria</taxon>
        <taxon>Pseudomonadati</taxon>
        <taxon>Bacteroidota</taxon>
        <taxon>Bacteroidia</taxon>
        <taxon>Bacteroidales</taxon>
        <taxon>Rikenellaceae</taxon>
        <taxon>Mucinivorans</taxon>
    </lineage>
</organism>
<accession>A0A060R8E7</accession>
<protein>
    <recommendedName>
        <fullName evidence="3">CotH protein</fullName>
    </recommendedName>
</protein>
<dbReference type="Gene3D" id="2.60.40.2340">
    <property type="match status" value="2"/>
</dbReference>
<dbReference type="eggNOG" id="COG1705">
    <property type="taxonomic scope" value="Bacteria"/>
</dbReference>
<reference evidence="1 2" key="1">
    <citation type="journal article" date="2015" name="Genome Announc.">
        <title>Complete Genome Sequence of the Novel Leech Symbiont Mucinivorans hirudinis M3T.</title>
        <authorList>
            <person name="Nelson M.C."/>
            <person name="Bomar L."/>
            <person name="Graf J."/>
        </authorList>
    </citation>
    <scope>NUCLEOTIDE SEQUENCE [LARGE SCALE GENOMIC DNA]</scope>
    <source>
        <strain evidence="2">M3</strain>
    </source>
</reference>
<dbReference type="AlphaFoldDB" id="A0A060R8E7"/>
<dbReference type="Pfam" id="PF08757">
    <property type="entry name" value="CotH"/>
    <property type="match status" value="1"/>
</dbReference>
<dbReference type="InterPro" id="IPR014867">
    <property type="entry name" value="Spore_coat_CotH_CotH2/3/7"/>
</dbReference>
<evidence type="ECO:0000313" key="1">
    <source>
        <dbReference type="EMBL" id="CDN31756.1"/>
    </source>
</evidence>
<evidence type="ECO:0008006" key="3">
    <source>
        <dbReference type="Google" id="ProtNLM"/>
    </source>
</evidence>
<name>A0A060R8E7_9BACT</name>
<sequence length="597" mass="66065">MKIKKLLILTAITSLMIGCKRSEPLSDQKEITSFAILKSVNGEKIATDVSATIDGKTILIRLSEHADYENLIATFETTGSAVAIGDVPQISGVTANNFSKSPVYIVKAEDGTSVNYILQVSIDKSAPLRDFVFEKAKNSNLSADVTPTATNNYLATLIAAKSSPLVATFTTDALSVKVNGTEQVSGVTQNDFTKGVNYTLTMRNGKSYDYTVEVAFIDAQDISLIPKAVPHFTITLNDPAVTEIPSKDYYLDGTLEVDGKGVYDNYKGITQIKGRGNSTWSYPKKPYRLKLDKKSAICGMTSAKNWVLLANYLDPSAMIDAVAHKISNQLGLPFSHQFVPVEVTLNGKYRGTYLLTEQTEINPGRVDIDSKKGVILEFDQYYDSDPKFRSTPFNLPVMLKDPDMTDAKFGDWKKDFETLCTKVNQSLVGSNYVDDIDIESVANYILVYLITLNQEISHPKSIYIHKQEGGKWTMGPTWDFDWGFGYDKAGQHFVTSTAGTLLWRTDLSGGVGSAFFTKFLTDPRVTAILKKSWQKYRALKLPELMLFIDGYSAVITNAVAENSKVWSNTAQFPQKASAMKSWLTARATYLDTYINSL</sequence>
<dbReference type="OrthoDB" id="9803752at2"/>
<gene>
    <name evidence="1" type="ORF">BN938_1676</name>
</gene>
<dbReference type="KEGG" id="rbc:BN938_1676"/>
<proteinExistence type="predicted"/>
<dbReference type="Proteomes" id="UP000027616">
    <property type="component" value="Chromosome I"/>
</dbReference>
<dbReference type="EMBL" id="HG934468">
    <property type="protein sequence ID" value="CDN31756.1"/>
    <property type="molecule type" value="Genomic_DNA"/>
</dbReference>
<dbReference type="STRING" id="1433126.BN938_1676"/>
<keyword evidence="2" id="KW-1185">Reference proteome</keyword>
<evidence type="ECO:0000313" key="2">
    <source>
        <dbReference type="Proteomes" id="UP000027616"/>
    </source>
</evidence>
<dbReference type="HOGENOM" id="CLU_022931_2_0_10"/>
<dbReference type="PATRIC" id="fig|1433126.3.peg.1652"/>